<name>A0A1I0ZDK5_9CLOT</name>
<feature type="domain" description="Ppx/GppA phosphatase N-terminal" evidence="3">
    <location>
        <begin position="22"/>
        <end position="303"/>
    </location>
</feature>
<accession>A0A1I0ZDK5</accession>
<dbReference type="GO" id="GO:0016787">
    <property type="term" value="F:hydrolase activity"/>
    <property type="evidence" value="ECO:0007669"/>
    <property type="project" value="UniProtKB-KW"/>
</dbReference>
<dbReference type="OrthoDB" id="9807195at2"/>
<organism evidence="5 6">
    <name type="scientific">Clostridium frigidicarnis</name>
    <dbReference type="NCBI Taxonomy" id="84698"/>
    <lineage>
        <taxon>Bacteria</taxon>
        <taxon>Bacillati</taxon>
        <taxon>Bacillota</taxon>
        <taxon>Clostridia</taxon>
        <taxon>Eubacteriales</taxon>
        <taxon>Clostridiaceae</taxon>
        <taxon>Clostridium</taxon>
    </lineage>
</organism>
<dbReference type="PIRSF" id="PIRSF001267">
    <property type="entry name" value="Pyrophosphatase_GppA_Ppx"/>
    <property type="match status" value="1"/>
</dbReference>
<dbReference type="Gene3D" id="3.30.420.40">
    <property type="match status" value="1"/>
</dbReference>
<gene>
    <name evidence="5" type="ORF">SAMN04488528_101910</name>
</gene>
<dbReference type="Proteomes" id="UP000198619">
    <property type="component" value="Unassembled WGS sequence"/>
</dbReference>
<evidence type="ECO:0000259" key="3">
    <source>
        <dbReference type="Pfam" id="PF02541"/>
    </source>
</evidence>
<dbReference type="Gene3D" id="3.30.420.150">
    <property type="entry name" value="Exopolyphosphatase. Domain 2"/>
    <property type="match status" value="1"/>
</dbReference>
<comment type="similarity">
    <text evidence="1">Belongs to the GppA/Ppx family.</text>
</comment>
<evidence type="ECO:0000313" key="5">
    <source>
        <dbReference type="EMBL" id="SFB22630.1"/>
    </source>
</evidence>
<dbReference type="Pfam" id="PF21447">
    <property type="entry name" value="Ppx-GppA_III"/>
    <property type="match status" value="1"/>
</dbReference>
<dbReference type="EMBL" id="FOKI01000019">
    <property type="protein sequence ID" value="SFB22630.1"/>
    <property type="molecule type" value="Genomic_DNA"/>
</dbReference>
<dbReference type="RefSeq" id="WP_090041747.1">
    <property type="nucleotide sequence ID" value="NZ_FOKI01000019.1"/>
</dbReference>
<dbReference type="STRING" id="84698.SAMN04488528_101910"/>
<dbReference type="InterPro" id="IPR043129">
    <property type="entry name" value="ATPase_NBD"/>
</dbReference>
<keyword evidence="2" id="KW-0378">Hydrolase</keyword>
<feature type="domain" description="Ppx/GppA phosphatase C-terminal" evidence="4">
    <location>
        <begin position="314"/>
        <end position="473"/>
    </location>
</feature>
<dbReference type="Gene3D" id="1.10.3210.10">
    <property type="entry name" value="Hypothetical protein af1432"/>
    <property type="match status" value="1"/>
</dbReference>
<dbReference type="GO" id="GO:0006357">
    <property type="term" value="P:regulation of transcription by RNA polymerase II"/>
    <property type="evidence" value="ECO:0007669"/>
    <property type="project" value="TreeGrafter"/>
</dbReference>
<reference evidence="5 6" key="1">
    <citation type="submission" date="2016-10" db="EMBL/GenBank/DDBJ databases">
        <authorList>
            <person name="de Groot N.N."/>
        </authorList>
    </citation>
    <scope>NUCLEOTIDE SEQUENCE [LARGE SCALE GENOMIC DNA]</scope>
    <source>
        <strain evidence="5 6">DSM 12271</strain>
    </source>
</reference>
<dbReference type="InterPro" id="IPR048950">
    <property type="entry name" value="Ppx_GppA_C"/>
</dbReference>
<evidence type="ECO:0000313" key="6">
    <source>
        <dbReference type="Proteomes" id="UP000198619"/>
    </source>
</evidence>
<dbReference type="CDD" id="cd24052">
    <property type="entry name" value="ASKHA_NBD_HpPPX-GppA-like"/>
    <property type="match status" value="1"/>
</dbReference>
<evidence type="ECO:0000259" key="4">
    <source>
        <dbReference type="Pfam" id="PF21447"/>
    </source>
</evidence>
<dbReference type="AlphaFoldDB" id="A0A1I0ZDK5"/>
<sequence length="501" mass="56757">MSKLGIIDIGSNSVRLIVSEIHPSGGFKILMDLKETLRIGLDVELNNKISDNKLKECLSTLKNFKLLCDTMGANNIITVATEAIRKASNNSMFINLVKDDVGLNIKVLSGTEEASLDAKSVINSLYIENSLVIDIGGSSTELAWVKDNKIIQCACLPFGSINLTHRYNIENIIDYKEEAKLKEFLIESIKDVPWLVTGNFKSIIGIGGSVRNLSRIDKIKKRYPIDSFHNYIFSDLDLSYMYNLLKSKSLKDRSRIEGLSKDRADIIVASTSILNTLAQNLNIKEIVVSGKGLREGLLYDYIEKNICCINDILEYSLESILENHNVDLVHAKNVYNHSKTLFNALKEKYNLNEDLLKILKIASYLHDVGISMRYYDHEKHSFYMILNSQISGVNHKELLMSAYTAAFHKKIKSTFCQYSSIINRLDIHYVELLGLILRISESFDKTLLGSITITDCSLTDDSFIIKVKSNKDISLEIKDALKCKDLFLELFHRDLVVEWDL</sequence>
<keyword evidence="6" id="KW-1185">Reference proteome</keyword>
<dbReference type="SUPFAM" id="SSF53067">
    <property type="entry name" value="Actin-like ATPase domain"/>
    <property type="match status" value="2"/>
</dbReference>
<evidence type="ECO:0000256" key="2">
    <source>
        <dbReference type="ARBA" id="ARBA00022801"/>
    </source>
</evidence>
<proteinExistence type="inferred from homology"/>
<dbReference type="PANTHER" id="PTHR30005">
    <property type="entry name" value="EXOPOLYPHOSPHATASE"/>
    <property type="match status" value="1"/>
</dbReference>
<evidence type="ECO:0000256" key="1">
    <source>
        <dbReference type="ARBA" id="ARBA00007125"/>
    </source>
</evidence>
<dbReference type="InterPro" id="IPR003695">
    <property type="entry name" value="Ppx_GppA_N"/>
</dbReference>
<dbReference type="InterPro" id="IPR030673">
    <property type="entry name" value="PyroPPase_GppA_Ppx"/>
</dbReference>
<dbReference type="Pfam" id="PF02541">
    <property type="entry name" value="Ppx-GppA"/>
    <property type="match status" value="1"/>
</dbReference>
<dbReference type="SUPFAM" id="SSF109604">
    <property type="entry name" value="HD-domain/PDEase-like"/>
    <property type="match status" value="1"/>
</dbReference>
<dbReference type="PANTHER" id="PTHR30005:SF0">
    <property type="entry name" value="RETROGRADE REGULATION PROTEIN 2"/>
    <property type="match status" value="1"/>
</dbReference>
<dbReference type="InterPro" id="IPR050273">
    <property type="entry name" value="GppA/Ppx_hydrolase"/>
</dbReference>
<protein>
    <submittedName>
        <fullName evidence="5">Exopolyphosphatase / guanosine-5'-triphosphate,3'-diphosphate pyrophosphatase</fullName>
    </submittedName>
</protein>